<proteinExistence type="predicted"/>
<evidence type="ECO:0000313" key="4">
    <source>
        <dbReference type="Proteomes" id="UP000193411"/>
    </source>
</evidence>
<dbReference type="AlphaFoldDB" id="A0A1Y2H9L5"/>
<keyword evidence="4" id="KW-1185">Reference proteome</keyword>
<protein>
    <submittedName>
        <fullName evidence="3">FAD dependent oxidoreductase</fullName>
    </submittedName>
</protein>
<organism evidence="3 4">
    <name type="scientific">Catenaria anguillulae PL171</name>
    <dbReference type="NCBI Taxonomy" id="765915"/>
    <lineage>
        <taxon>Eukaryota</taxon>
        <taxon>Fungi</taxon>
        <taxon>Fungi incertae sedis</taxon>
        <taxon>Blastocladiomycota</taxon>
        <taxon>Blastocladiomycetes</taxon>
        <taxon>Blastocladiales</taxon>
        <taxon>Catenariaceae</taxon>
        <taxon>Catenaria</taxon>
    </lineage>
</organism>
<dbReference type="Pfam" id="PF01266">
    <property type="entry name" value="DAO"/>
    <property type="match status" value="1"/>
</dbReference>
<feature type="region of interest" description="Disordered" evidence="1">
    <location>
        <begin position="1"/>
        <end position="28"/>
    </location>
</feature>
<dbReference type="Gene3D" id="3.30.9.10">
    <property type="entry name" value="D-Amino Acid Oxidase, subunit A, domain 2"/>
    <property type="match status" value="1"/>
</dbReference>
<dbReference type="STRING" id="765915.A0A1Y2H9L5"/>
<dbReference type="InterPro" id="IPR036188">
    <property type="entry name" value="FAD/NAD-bd_sf"/>
</dbReference>
<dbReference type="Proteomes" id="UP000193411">
    <property type="component" value="Unassembled WGS sequence"/>
</dbReference>
<dbReference type="InterPro" id="IPR006076">
    <property type="entry name" value="FAD-dep_OxRdtase"/>
</dbReference>
<dbReference type="PANTHER" id="PTHR13847">
    <property type="entry name" value="SARCOSINE DEHYDROGENASE-RELATED"/>
    <property type="match status" value="1"/>
</dbReference>
<dbReference type="OrthoDB" id="429143at2759"/>
<dbReference type="Gene3D" id="3.50.50.60">
    <property type="entry name" value="FAD/NAD(P)-binding domain"/>
    <property type="match status" value="1"/>
</dbReference>
<gene>
    <name evidence="3" type="ORF">BCR44DRAFT_1392862</name>
</gene>
<dbReference type="PANTHER" id="PTHR13847:SF260">
    <property type="entry name" value="FAD DEPENDENT OXIDOREDUCTASE DOMAIN-CONTAINING PROTEIN"/>
    <property type="match status" value="1"/>
</dbReference>
<comment type="caution">
    <text evidence="3">The sequence shown here is derived from an EMBL/GenBank/DDBJ whole genome shotgun (WGS) entry which is preliminary data.</text>
</comment>
<evidence type="ECO:0000256" key="1">
    <source>
        <dbReference type="SAM" id="MobiDB-lite"/>
    </source>
</evidence>
<dbReference type="GO" id="GO:0005737">
    <property type="term" value="C:cytoplasm"/>
    <property type="evidence" value="ECO:0007669"/>
    <property type="project" value="TreeGrafter"/>
</dbReference>
<dbReference type="EMBL" id="MCFL01000065">
    <property type="protein sequence ID" value="ORZ31205.1"/>
    <property type="molecule type" value="Genomic_DNA"/>
</dbReference>
<name>A0A1Y2H9L5_9FUNG</name>
<accession>A0A1Y2H9L5</accession>
<sequence>MFPAPNPTPSYWLHEGNPFKGHRTTPDPPASADVVILGAGVTGVSTLYHLTQLAPELSVVMLDARSLGEGATGRNAGMATPLASHGFRDRVQHLGGVQPALDTVAFERKCVRELTQTIHELGIADYVQLRQGGVVNLAESEQEWNDMLEDLKAYKEQTVGLMDNDMEEIKVWGPQDLRKLRTADGFYGGIHSSLGFQLWPFRLLVALTQHCLAVNPNNINLQFETLATGIAWSIDHPAEYEIRTSRGRIRAKHIVHATNAYVSHLVPSLYGHIYPVRGQMVAGKIESKPDSLTWHTGAAFNYGLEYLQQRDDGTLLLGGGREFAKAPGMEVGVFDDGVTNPAITEGLTKVFSARFQDGKQLRVTQAWTGIMGFSKNEQPVIGRLHAANGGPANQFVAAGFHGHGMPRCYLAAKNIVLQILGRNGEVDRAVESCFAVPESAVEPTKPFLKSSV</sequence>
<feature type="domain" description="FAD dependent oxidoreductase" evidence="2">
    <location>
        <begin position="33"/>
        <end position="413"/>
    </location>
</feature>
<reference evidence="3 4" key="1">
    <citation type="submission" date="2016-07" db="EMBL/GenBank/DDBJ databases">
        <title>Pervasive Adenine N6-methylation of Active Genes in Fungi.</title>
        <authorList>
            <consortium name="DOE Joint Genome Institute"/>
            <person name="Mondo S.J."/>
            <person name="Dannebaum R.O."/>
            <person name="Kuo R.C."/>
            <person name="Labutti K."/>
            <person name="Haridas S."/>
            <person name="Kuo A."/>
            <person name="Salamov A."/>
            <person name="Ahrendt S.R."/>
            <person name="Lipzen A."/>
            <person name="Sullivan W."/>
            <person name="Andreopoulos W.B."/>
            <person name="Clum A."/>
            <person name="Lindquist E."/>
            <person name="Daum C."/>
            <person name="Ramamoorthy G.K."/>
            <person name="Gryganskyi A."/>
            <person name="Culley D."/>
            <person name="Magnuson J.K."/>
            <person name="James T.Y."/>
            <person name="O'Malley M.A."/>
            <person name="Stajich J.E."/>
            <person name="Spatafora J.W."/>
            <person name="Visel A."/>
            <person name="Grigoriev I.V."/>
        </authorList>
    </citation>
    <scope>NUCLEOTIDE SEQUENCE [LARGE SCALE GENOMIC DNA]</scope>
    <source>
        <strain evidence="3 4">PL171</strain>
    </source>
</reference>
<evidence type="ECO:0000259" key="2">
    <source>
        <dbReference type="Pfam" id="PF01266"/>
    </source>
</evidence>
<evidence type="ECO:0000313" key="3">
    <source>
        <dbReference type="EMBL" id="ORZ31205.1"/>
    </source>
</evidence>
<dbReference type="SUPFAM" id="SSF51905">
    <property type="entry name" value="FAD/NAD(P)-binding domain"/>
    <property type="match status" value="1"/>
</dbReference>